<sequence>MMNEQIRGTKHWDIVAIGSGAQNVNMGDGNDRIISFADGGEPDPAQTDGSEGRVTPPVPDGSANDTLTGGRGGDRFEFHALIDAKEEVIAEHTNSAGRTNWAKVAGENDNVHDHWVNGFGLDTITDYSKAEGDQIVVKGHTATLSSITYGSDENGAFSLITIISQQGNGGAGGANTATGAHDEDPLGQIMVYGDKVEVEDVEVINTNDGIDRLYNVDAALSGIDGRITQEVYSNTDGTNYDGSLYRQRDIVHIGDGRQTVDTGGGNDRIYSYSDGGEPDPAQTDGATGRVNAPVPDGAADDVVAGGQGKDVFAYRLFLNAKDDILAKHTRSDGSVNWRKVAGENDNVHDHWVEGIGNDTILDFSNQDGDKIDIRGHTVEIASITYASDDGGDYSLITLRSQQGDGGGAHDEDPLGSIKVYGDKVTEDDIVVKAKVFYGVDQIDEIAAKETESPANTPERIVTQPKWGADNPETISLTFDGTDKADQIVAGSGSQTVNGGARNDRLISYGDAGEPNPAQTDGAGGRRNVPIPDGAANDVFTGGSGGDRFEFRALLNASAEVIAQHTNATGHINWRAVAGENDNVHDHWVEGFGDDIITDFSKEEGDQIVVRGHTVEIADITYGSDEDGDYSLIRMISQQGDGGAGGANTATGAHDEDPLGTIKVYGDKITKEDIEIQAAGVFDGVDMLAQADKLAGYNGGVQEFASSTHGDTIVTAPPGIKTRDLIEIGSGAQTVAAGAGRDDIRVYADAGEPDPAQTQGANGRINPPVDPALTTDVISGGQGKDVFTFNMLLNATEAVLARHTRDDGSINWRKVAGENDAVHDHWVEGIGDDILMDFSRQDGDQIVLRGHTVEIAGISYGDDDLGDFSLISIRSQQGDGGGAHDEDPLGTLKIYGDKVTADDVKVQAAGVFDGIDIFEPITGAPEVLIGTEASETLNGTSSRDNIHGRNGNDVILGGDGGDFVFGEGGRDILLGGAGNDWLEGGWGNDTMNGGDDDDILISDSGRDLMIGGDGSDVFGFYGTSRGGTIVDWEGGSDLIDLSRANYVNGFNDIDIDQTSDMTATIRFTNDKCGSVEIEVLSDTSFTLSEENFIL</sequence>
<keyword evidence="2" id="KW-0964">Secreted</keyword>
<dbReference type="PANTHER" id="PTHR38340">
    <property type="entry name" value="S-LAYER PROTEIN"/>
    <property type="match status" value="1"/>
</dbReference>
<evidence type="ECO:0000313" key="5">
    <source>
        <dbReference type="Proteomes" id="UP000193224"/>
    </source>
</evidence>
<dbReference type="InterPro" id="IPR001343">
    <property type="entry name" value="Hemolysn_Ca-bd"/>
</dbReference>
<organism evidence="4 5">
    <name type="scientific">Roseovarius aestuarii</name>
    <dbReference type="NCBI Taxonomy" id="475083"/>
    <lineage>
        <taxon>Bacteria</taxon>
        <taxon>Pseudomonadati</taxon>
        <taxon>Pseudomonadota</taxon>
        <taxon>Alphaproteobacteria</taxon>
        <taxon>Rhodobacterales</taxon>
        <taxon>Roseobacteraceae</taxon>
        <taxon>Roseovarius</taxon>
    </lineage>
</organism>
<keyword evidence="5" id="KW-1185">Reference proteome</keyword>
<dbReference type="EMBL" id="FWXB01000018">
    <property type="protein sequence ID" value="SMC13901.1"/>
    <property type="molecule type" value="Genomic_DNA"/>
</dbReference>
<name>A0A1X7BW83_9RHOB</name>
<evidence type="ECO:0000256" key="3">
    <source>
        <dbReference type="SAM" id="MobiDB-lite"/>
    </source>
</evidence>
<dbReference type="AlphaFoldDB" id="A0A1X7BW83"/>
<evidence type="ECO:0000256" key="2">
    <source>
        <dbReference type="ARBA" id="ARBA00022525"/>
    </source>
</evidence>
<proteinExistence type="predicted"/>
<dbReference type="Pfam" id="PF00353">
    <property type="entry name" value="HemolysinCabind"/>
    <property type="match status" value="3"/>
</dbReference>
<feature type="region of interest" description="Disordered" evidence="3">
    <location>
        <begin position="255"/>
        <end position="288"/>
    </location>
</feature>
<protein>
    <submittedName>
        <fullName evidence="4">RTX-I toxin determinant A from serotypes 1/9</fullName>
    </submittedName>
</protein>
<dbReference type="Proteomes" id="UP000193224">
    <property type="component" value="Unassembled WGS sequence"/>
</dbReference>
<gene>
    <name evidence="4" type="primary">apxIA_2</name>
    <name evidence="4" type="ORF">ROA7745_03763</name>
</gene>
<feature type="region of interest" description="Disordered" evidence="3">
    <location>
        <begin position="26"/>
        <end position="71"/>
    </location>
</feature>
<evidence type="ECO:0000313" key="4">
    <source>
        <dbReference type="EMBL" id="SMC13901.1"/>
    </source>
</evidence>
<dbReference type="InterPro" id="IPR050557">
    <property type="entry name" value="RTX_toxin/Mannuronan_C5-epim"/>
</dbReference>
<dbReference type="InterPro" id="IPR011049">
    <property type="entry name" value="Serralysin-like_metalloprot_C"/>
</dbReference>
<dbReference type="InterPro" id="IPR018511">
    <property type="entry name" value="Hemolysin-typ_Ca-bd_CS"/>
</dbReference>
<accession>A0A1X7BW83</accession>
<dbReference type="SUPFAM" id="SSF51120">
    <property type="entry name" value="beta-Roll"/>
    <property type="match status" value="2"/>
</dbReference>
<feature type="region of interest" description="Disordered" evidence="3">
    <location>
        <begin position="491"/>
        <end position="534"/>
    </location>
</feature>
<dbReference type="GO" id="GO:0005576">
    <property type="term" value="C:extracellular region"/>
    <property type="evidence" value="ECO:0007669"/>
    <property type="project" value="UniProtKB-SubCell"/>
</dbReference>
<dbReference type="PRINTS" id="PR00313">
    <property type="entry name" value="CABNDNGRPT"/>
</dbReference>
<dbReference type="Gene3D" id="2.150.10.10">
    <property type="entry name" value="Serralysin-like metalloprotease, C-terminal"/>
    <property type="match status" value="4"/>
</dbReference>
<dbReference type="PANTHER" id="PTHR38340:SF1">
    <property type="entry name" value="S-LAYER PROTEIN"/>
    <property type="match status" value="1"/>
</dbReference>
<evidence type="ECO:0000256" key="1">
    <source>
        <dbReference type="ARBA" id="ARBA00004613"/>
    </source>
</evidence>
<reference evidence="4 5" key="1">
    <citation type="submission" date="2017-03" db="EMBL/GenBank/DDBJ databases">
        <authorList>
            <person name="Afonso C.L."/>
            <person name="Miller P.J."/>
            <person name="Scott M.A."/>
            <person name="Spackman E."/>
            <person name="Goraichik I."/>
            <person name="Dimitrov K.M."/>
            <person name="Suarez D.L."/>
            <person name="Swayne D.E."/>
        </authorList>
    </citation>
    <scope>NUCLEOTIDE SEQUENCE [LARGE SCALE GENOMIC DNA]</scope>
    <source>
        <strain evidence="4 5">CECT 7745</strain>
    </source>
</reference>
<comment type="subcellular location">
    <subcellularLocation>
        <location evidence="1">Secreted</location>
    </subcellularLocation>
</comment>
<dbReference type="PROSITE" id="PS00330">
    <property type="entry name" value="HEMOLYSIN_CALCIUM"/>
    <property type="match status" value="1"/>
</dbReference>
<dbReference type="GO" id="GO:0005509">
    <property type="term" value="F:calcium ion binding"/>
    <property type="evidence" value="ECO:0007669"/>
    <property type="project" value="InterPro"/>
</dbReference>